<proteinExistence type="predicted"/>
<feature type="region of interest" description="Disordered" evidence="1">
    <location>
        <begin position="1"/>
        <end position="45"/>
    </location>
</feature>
<protein>
    <submittedName>
        <fullName evidence="2">Uncharacterized protein</fullName>
    </submittedName>
</protein>
<name>A0A7K0D4C5_9NOCA</name>
<accession>A0A7K0D4C5</accession>
<evidence type="ECO:0000313" key="3">
    <source>
        <dbReference type="Proteomes" id="UP000438448"/>
    </source>
</evidence>
<dbReference type="AlphaFoldDB" id="A0A7K0D4C5"/>
<dbReference type="Proteomes" id="UP000438448">
    <property type="component" value="Unassembled WGS sequence"/>
</dbReference>
<feature type="region of interest" description="Disordered" evidence="1">
    <location>
        <begin position="73"/>
        <end position="152"/>
    </location>
</feature>
<gene>
    <name evidence="2" type="ORF">NRB20_36930</name>
</gene>
<evidence type="ECO:0000313" key="2">
    <source>
        <dbReference type="EMBL" id="MQY20586.1"/>
    </source>
</evidence>
<organism evidence="2 3">
    <name type="scientific">Nocardia macrotermitis</name>
    <dbReference type="NCBI Taxonomy" id="2585198"/>
    <lineage>
        <taxon>Bacteria</taxon>
        <taxon>Bacillati</taxon>
        <taxon>Actinomycetota</taxon>
        <taxon>Actinomycetes</taxon>
        <taxon>Mycobacteriales</taxon>
        <taxon>Nocardiaceae</taxon>
        <taxon>Nocardia</taxon>
    </lineage>
</organism>
<reference evidence="2 3" key="1">
    <citation type="submission" date="2019-10" db="EMBL/GenBank/DDBJ databases">
        <title>Nocardia macrotermitis sp. nov. and Nocardia aurantia sp. nov., isolated from the gut of fungus growing-termite Macrotermes natalensis.</title>
        <authorList>
            <person name="Benndorf R."/>
            <person name="Schwitalla J."/>
            <person name="Martin K."/>
            <person name="De Beer W."/>
            <person name="Kaster A.-K."/>
            <person name="Vollmers J."/>
            <person name="Poulsen M."/>
            <person name="Beemelmanns C."/>
        </authorList>
    </citation>
    <scope>NUCLEOTIDE SEQUENCE [LARGE SCALE GENOMIC DNA]</scope>
    <source>
        <strain evidence="2 3">RB20</strain>
    </source>
</reference>
<sequence length="208" mass="21796">MLFVTPRQGLSGAAAAPAGTPAPAGAPTATRATAAAGTPATTPARRTATGIGIAPATTASAVVAGVGTPIVPAAPPTSLPRGAHGFTDRATNHNDDNRCHDDEYQRNPRSTRADDPSRTRSVICSAAYPQQRETSRTRPYRRPPRLTPAQDVCPRSSQVSLTRAATNRAMAGANRWKWYCRWASGVTGTTSRPSWTARTICSATFCGP</sequence>
<comment type="caution">
    <text evidence="2">The sequence shown here is derived from an EMBL/GenBank/DDBJ whole genome shotgun (WGS) entry which is preliminary data.</text>
</comment>
<evidence type="ECO:0000256" key="1">
    <source>
        <dbReference type="SAM" id="MobiDB-lite"/>
    </source>
</evidence>
<keyword evidence="3" id="KW-1185">Reference proteome</keyword>
<feature type="compositionally biased region" description="Low complexity" evidence="1">
    <location>
        <begin position="12"/>
        <end position="45"/>
    </location>
</feature>
<dbReference type="EMBL" id="WEGK01000007">
    <property type="protein sequence ID" value="MQY20586.1"/>
    <property type="molecule type" value="Genomic_DNA"/>
</dbReference>
<feature type="compositionally biased region" description="Basic and acidic residues" evidence="1">
    <location>
        <begin position="86"/>
        <end position="118"/>
    </location>
</feature>